<keyword evidence="5" id="KW-0547">Nucleotide-binding</keyword>
<dbReference type="InterPro" id="IPR000600">
    <property type="entry name" value="ROK"/>
</dbReference>
<keyword evidence="6 9" id="KW-0418">Kinase</keyword>
<dbReference type="PANTHER" id="PTHR18964:SF149">
    <property type="entry name" value="BIFUNCTIONAL UDP-N-ACETYLGLUCOSAMINE 2-EPIMERASE_N-ACETYLMANNOSAMINE KINASE"/>
    <property type="match status" value="1"/>
</dbReference>
<dbReference type="GO" id="GO:0006096">
    <property type="term" value="P:glycolytic process"/>
    <property type="evidence" value="ECO:0007669"/>
    <property type="project" value="InterPro"/>
</dbReference>
<evidence type="ECO:0000256" key="7">
    <source>
        <dbReference type="ARBA" id="ARBA00022840"/>
    </source>
</evidence>
<dbReference type="Gene3D" id="3.30.420.40">
    <property type="match status" value="2"/>
</dbReference>
<comment type="similarity">
    <text evidence="1">Belongs to the ROK (NagC/XylR) family.</text>
</comment>
<dbReference type="NCBIfam" id="TIGR00744">
    <property type="entry name" value="ROK_glcA_fam"/>
    <property type="match status" value="1"/>
</dbReference>
<keyword evidence="7" id="KW-0067">ATP-binding</keyword>
<dbReference type="EMBL" id="FQVH01000006">
    <property type="protein sequence ID" value="SHE84446.1"/>
    <property type="molecule type" value="Genomic_DNA"/>
</dbReference>
<dbReference type="AlphaFoldDB" id="A0A1M4WT84"/>
<evidence type="ECO:0000256" key="6">
    <source>
        <dbReference type="ARBA" id="ARBA00022777"/>
    </source>
</evidence>
<proteinExistence type="inferred from homology"/>
<dbReference type="SUPFAM" id="SSF53067">
    <property type="entry name" value="Actin-like ATPase domain"/>
    <property type="match status" value="1"/>
</dbReference>
<dbReference type="RefSeq" id="WP_073342095.1">
    <property type="nucleotide sequence ID" value="NZ_FQVH01000006.1"/>
</dbReference>
<evidence type="ECO:0000256" key="3">
    <source>
        <dbReference type="ARBA" id="ARBA00014701"/>
    </source>
</evidence>
<accession>A0A1M4WT84</accession>
<evidence type="ECO:0000256" key="4">
    <source>
        <dbReference type="ARBA" id="ARBA00022679"/>
    </source>
</evidence>
<dbReference type="Proteomes" id="UP000184088">
    <property type="component" value="Unassembled WGS sequence"/>
</dbReference>
<dbReference type="PANTHER" id="PTHR18964">
    <property type="entry name" value="ROK (REPRESSOR, ORF, KINASE) FAMILY"/>
    <property type="match status" value="1"/>
</dbReference>
<name>A0A1M4WT84_9THEO</name>
<dbReference type="STRING" id="1121256.SAMN02746089_00899"/>
<dbReference type="Pfam" id="PF00480">
    <property type="entry name" value="ROK"/>
    <property type="match status" value="1"/>
</dbReference>
<sequence>MSDKKYIVGVDLGGTKLSTVIINKSGEILARANVPTDAQKGPDAVIQKIKDTIHQVMDEVGATVDDLEGIGIGSPGPLDAETGVIKFTPNLPGWINIPLKDKVQEEFNVPIKVDNDANAAAVGEGTFGAGKGVKNFVYITVSTGIGGGAFIEGKLFHGENSNGAELGHTTIDMHGPQCGCGNYGCWEALASGTAFTKFAIDGLKHGRRKSLILDMVNGDLEKIDAKIVFDAARKGDEYALEMVEREAELLGVGISNIINNFNPRRIIIGGGMSNDLDMMYDRIMKEIDKRALKANAEVVEIVRAKLGKDAGVLGAAALILNQ</sequence>
<dbReference type="InterPro" id="IPR004654">
    <property type="entry name" value="ROK_glcA"/>
</dbReference>
<dbReference type="InterPro" id="IPR043129">
    <property type="entry name" value="ATPase_NBD"/>
</dbReference>
<evidence type="ECO:0000313" key="10">
    <source>
        <dbReference type="Proteomes" id="UP000184088"/>
    </source>
</evidence>
<protein>
    <recommendedName>
        <fullName evidence="3">Glucokinase</fullName>
        <ecNumber evidence="2">2.7.1.2</ecNumber>
    </recommendedName>
    <alternativeName>
        <fullName evidence="8">Glucose kinase</fullName>
    </alternativeName>
</protein>
<reference evidence="9 10" key="1">
    <citation type="submission" date="2016-11" db="EMBL/GenBank/DDBJ databases">
        <authorList>
            <person name="Jaros S."/>
            <person name="Januszkiewicz K."/>
            <person name="Wedrychowicz H."/>
        </authorList>
    </citation>
    <scope>NUCLEOTIDE SEQUENCE [LARGE SCALE GENOMIC DNA]</scope>
    <source>
        <strain evidence="9 10">DSM 17918</strain>
    </source>
</reference>
<keyword evidence="4" id="KW-0808">Transferase</keyword>
<evidence type="ECO:0000313" key="9">
    <source>
        <dbReference type="EMBL" id="SHE84446.1"/>
    </source>
</evidence>
<organism evidence="9 10">
    <name type="scientific">Caldanaerobius fijiensis DSM 17918</name>
    <dbReference type="NCBI Taxonomy" id="1121256"/>
    <lineage>
        <taxon>Bacteria</taxon>
        <taxon>Bacillati</taxon>
        <taxon>Bacillota</taxon>
        <taxon>Clostridia</taxon>
        <taxon>Thermoanaerobacterales</taxon>
        <taxon>Thermoanaerobacteraceae</taxon>
        <taxon>Caldanaerobius</taxon>
    </lineage>
</organism>
<dbReference type="CDD" id="cd24076">
    <property type="entry name" value="ASKHA_ATPase_ROK_BsXylR-like"/>
    <property type="match status" value="1"/>
</dbReference>
<dbReference type="OrthoDB" id="9810372at2"/>
<gene>
    <name evidence="9" type="ORF">SAMN02746089_00899</name>
</gene>
<dbReference type="InterPro" id="IPR049874">
    <property type="entry name" value="ROK_cs"/>
</dbReference>
<keyword evidence="10" id="KW-1185">Reference proteome</keyword>
<dbReference type="GO" id="GO:0005524">
    <property type="term" value="F:ATP binding"/>
    <property type="evidence" value="ECO:0007669"/>
    <property type="project" value="UniProtKB-KW"/>
</dbReference>
<evidence type="ECO:0000256" key="2">
    <source>
        <dbReference type="ARBA" id="ARBA00012323"/>
    </source>
</evidence>
<dbReference type="PROSITE" id="PS01125">
    <property type="entry name" value="ROK"/>
    <property type="match status" value="1"/>
</dbReference>
<dbReference type="EC" id="2.7.1.2" evidence="2"/>
<evidence type="ECO:0000256" key="1">
    <source>
        <dbReference type="ARBA" id="ARBA00006479"/>
    </source>
</evidence>
<dbReference type="GO" id="GO:0005737">
    <property type="term" value="C:cytoplasm"/>
    <property type="evidence" value="ECO:0007669"/>
    <property type="project" value="InterPro"/>
</dbReference>
<dbReference type="GO" id="GO:0004340">
    <property type="term" value="F:glucokinase activity"/>
    <property type="evidence" value="ECO:0007669"/>
    <property type="project" value="UniProtKB-EC"/>
</dbReference>
<evidence type="ECO:0000256" key="5">
    <source>
        <dbReference type="ARBA" id="ARBA00022741"/>
    </source>
</evidence>
<evidence type="ECO:0000256" key="8">
    <source>
        <dbReference type="ARBA" id="ARBA00032386"/>
    </source>
</evidence>